<evidence type="ECO:0000313" key="2">
    <source>
        <dbReference type="Proteomes" id="UP000291422"/>
    </source>
</evidence>
<reference evidence="2" key="1">
    <citation type="journal article" date="2019" name="bioRxiv">
        <title>Genomics, evolutionary history and diagnostics of the Alternaria alternata species group including apple and Asian pear pathotypes.</title>
        <authorList>
            <person name="Armitage A.D."/>
            <person name="Cockerton H.M."/>
            <person name="Sreenivasaprasad S."/>
            <person name="Woodhall J.W."/>
            <person name="Lane C.R."/>
            <person name="Harrison R.J."/>
            <person name="Clarkson J.P."/>
        </authorList>
    </citation>
    <scope>NUCLEOTIDE SEQUENCE [LARGE SCALE GENOMIC DNA]</scope>
    <source>
        <strain evidence="2">FERA 1177</strain>
    </source>
</reference>
<evidence type="ECO:0000313" key="1">
    <source>
        <dbReference type="EMBL" id="RYN73753.1"/>
    </source>
</evidence>
<accession>A0A4Q4NE09</accession>
<sequence length="61" mass="7104">MDFSQHMLVQWLAGYREIDDVAKGIISNNHKEIEPCRYPVSKLFVPTATQLLEANRIMTKR</sequence>
<organism evidence="1 2">
    <name type="scientific">Alternaria alternata</name>
    <name type="common">Alternaria rot fungus</name>
    <name type="synonym">Torula alternata</name>
    <dbReference type="NCBI Taxonomy" id="5599"/>
    <lineage>
        <taxon>Eukaryota</taxon>
        <taxon>Fungi</taxon>
        <taxon>Dikarya</taxon>
        <taxon>Ascomycota</taxon>
        <taxon>Pezizomycotina</taxon>
        <taxon>Dothideomycetes</taxon>
        <taxon>Pleosporomycetidae</taxon>
        <taxon>Pleosporales</taxon>
        <taxon>Pleosporineae</taxon>
        <taxon>Pleosporaceae</taxon>
        <taxon>Alternaria</taxon>
        <taxon>Alternaria sect. Alternaria</taxon>
        <taxon>Alternaria alternata complex</taxon>
    </lineage>
</organism>
<dbReference type="Proteomes" id="UP000291422">
    <property type="component" value="Unassembled WGS sequence"/>
</dbReference>
<dbReference type="EMBL" id="PDXD01000020">
    <property type="protein sequence ID" value="RYN73753.1"/>
    <property type="molecule type" value="Genomic_DNA"/>
</dbReference>
<proteinExistence type="predicted"/>
<name>A0A4Q4NE09_ALTAL</name>
<dbReference type="AlphaFoldDB" id="A0A4Q4NE09"/>
<protein>
    <submittedName>
        <fullName evidence="1">Uncharacterized protein</fullName>
    </submittedName>
</protein>
<comment type="caution">
    <text evidence="1">The sequence shown here is derived from an EMBL/GenBank/DDBJ whole genome shotgun (WGS) entry which is preliminary data.</text>
</comment>
<gene>
    <name evidence="1" type="ORF">AA0117_g7584</name>
</gene>